<dbReference type="HOGENOM" id="CLU_2539745_0_0_10"/>
<dbReference type="Proteomes" id="UP000004394">
    <property type="component" value="Unassembled WGS sequence"/>
</dbReference>
<sequence>MDISLCKYSQIIYYNEKNAMIFHKRHENNYKMRLFLAKEQAEKHLPASYHPHIDCLLRLSFDTEYTTPYYIYSVRKEYMIQII</sequence>
<comment type="caution">
    <text evidence="1">The sequence shown here is derived from an EMBL/GenBank/DDBJ whole genome shotgun (WGS) entry which is preliminary data.</text>
</comment>
<evidence type="ECO:0000313" key="2">
    <source>
        <dbReference type="Proteomes" id="UP000004394"/>
    </source>
</evidence>
<keyword evidence="2" id="KW-1185">Reference proteome</keyword>
<name>E0NT51_9BACT</name>
<organism evidence="1 2">
    <name type="scientific">Hoylesella marshii DSM 16973 = JCM 13450</name>
    <dbReference type="NCBI Taxonomy" id="862515"/>
    <lineage>
        <taxon>Bacteria</taxon>
        <taxon>Pseudomonadati</taxon>
        <taxon>Bacteroidota</taxon>
        <taxon>Bacteroidia</taxon>
        <taxon>Bacteroidales</taxon>
        <taxon>Prevotellaceae</taxon>
        <taxon>Hoylesella</taxon>
    </lineage>
</organism>
<reference evidence="1" key="1">
    <citation type="submission" date="2010-07" db="EMBL/GenBank/DDBJ databases">
        <authorList>
            <person name="Muzny D."/>
            <person name="Qin X."/>
            <person name="Deng J."/>
            <person name="Jiang H."/>
            <person name="Liu Y."/>
            <person name="Qu J."/>
            <person name="Song X.-Z."/>
            <person name="Zhang L."/>
            <person name="Thornton R."/>
            <person name="Coyle M."/>
            <person name="Francisco L."/>
            <person name="Jackson L."/>
            <person name="Javaid M."/>
            <person name="Korchina V."/>
            <person name="Kovar C."/>
            <person name="Mata R."/>
            <person name="Mathew T."/>
            <person name="Ngo R."/>
            <person name="Nguyen L."/>
            <person name="Nguyen N."/>
            <person name="Okwuonu G."/>
            <person name="Ongeri F."/>
            <person name="Pham C."/>
            <person name="Simmons D."/>
            <person name="Wilczek-Boney K."/>
            <person name="Hale W."/>
            <person name="Jakkamsetti A."/>
            <person name="Pham P."/>
            <person name="Ruth R."/>
            <person name="San Lucas F."/>
            <person name="Warren J."/>
            <person name="Zhang J."/>
            <person name="Zhao Z."/>
            <person name="Zhou C."/>
            <person name="Zhu D."/>
            <person name="Lee S."/>
            <person name="Bess C."/>
            <person name="Blankenburg K."/>
            <person name="Forbes L."/>
            <person name="Fu Q."/>
            <person name="Gubbala S."/>
            <person name="Hirani K."/>
            <person name="Jayaseelan J.C."/>
            <person name="Lara F."/>
            <person name="Munidasa M."/>
            <person name="Palculict T."/>
            <person name="Patil S."/>
            <person name="Pu L.-L."/>
            <person name="Saada N."/>
            <person name="Tang L."/>
            <person name="Weissenberger G."/>
            <person name="Zhu Y."/>
            <person name="Hemphill L."/>
            <person name="Shang Y."/>
            <person name="Youmans B."/>
            <person name="Ayvaz T."/>
            <person name="Ross M."/>
            <person name="Santibanez J."/>
            <person name="Aqrawi P."/>
            <person name="Gross S."/>
            <person name="Joshi V."/>
            <person name="Fowler G."/>
            <person name="Nazareth L."/>
            <person name="Reid J."/>
            <person name="Worley K."/>
            <person name="Petrosino J."/>
            <person name="Highlander S."/>
            <person name="Gibbs R."/>
        </authorList>
    </citation>
    <scope>NUCLEOTIDE SEQUENCE [LARGE SCALE GENOMIC DNA]</scope>
    <source>
        <strain evidence="1">DSM 16973</strain>
    </source>
</reference>
<dbReference type="BioCyc" id="PMAR862515-HMP:GMOO-1375-MONOMER"/>
<accession>E0NT51</accession>
<dbReference type="EMBL" id="AEEI01000044">
    <property type="protein sequence ID" value="EFM01712.1"/>
    <property type="molecule type" value="Genomic_DNA"/>
</dbReference>
<gene>
    <name evidence="1" type="ORF">HMPREF0658_1352</name>
</gene>
<evidence type="ECO:0000313" key="1">
    <source>
        <dbReference type="EMBL" id="EFM01712.1"/>
    </source>
</evidence>
<proteinExistence type="predicted"/>
<dbReference type="AlphaFoldDB" id="E0NT51"/>
<protein>
    <submittedName>
        <fullName evidence="1">Uncharacterized protein</fullName>
    </submittedName>
</protein>